<dbReference type="AlphaFoldDB" id="A0AA86TQY0"/>
<sequence>MPTQILPQPLKQLGFKQVQQNDIIHYQLQNNLTDDFQQISTVYLLKQNLIKKVNELKEQLNRVQQINIFIDQHLMFNFNKLRKNSSVINLSIQQYQLQEKQKQLLKVKSLLLLNSSQLYSDTDDSDSSYICSSSEM</sequence>
<dbReference type="EMBL" id="CATOUU010000336">
    <property type="protein sequence ID" value="CAI9925075.1"/>
    <property type="molecule type" value="Genomic_DNA"/>
</dbReference>
<proteinExistence type="predicted"/>
<reference evidence="1" key="1">
    <citation type="submission" date="2023-06" db="EMBL/GenBank/DDBJ databases">
        <authorList>
            <person name="Kurt Z."/>
        </authorList>
    </citation>
    <scope>NUCLEOTIDE SEQUENCE</scope>
</reference>
<evidence type="ECO:0000313" key="3">
    <source>
        <dbReference type="Proteomes" id="UP001642409"/>
    </source>
</evidence>
<keyword evidence="3" id="KW-1185">Reference proteome</keyword>
<evidence type="ECO:0000313" key="1">
    <source>
        <dbReference type="EMBL" id="CAI9925075.1"/>
    </source>
</evidence>
<gene>
    <name evidence="1" type="ORF">HINF_LOCUS12720</name>
    <name evidence="2" type="ORF">HINF_LOCUS48652</name>
</gene>
<accession>A0AA86TQY0</accession>
<dbReference type="EMBL" id="CAXDID020000225">
    <property type="protein sequence ID" value="CAL6059246.1"/>
    <property type="molecule type" value="Genomic_DNA"/>
</dbReference>
<protein>
    <submittedName>
        <fullName evidence="2">Hypothetical_protein</fullName>
    </submittedName>
</protein>
<comment type="caution">
    <text evidence="1">The sequence shown here is derived from an EMBL/GenBank/DDBJ whole genome shotgun (WGS) entry which is preliminary data.</text>
</comment>
<evidence type="ECO:0000313" key="2">
    <source>
        <dbReference type="EMBL" id="CAL6059246.1"/>
    </source>
</evidence>
<name>A0AA86TQY0_9EUKA</name>
<reference evidence="2 3" key="2">
    <citation type="submission" date="2024-07" db="EMBL/GenBank/DDBJ databases">
        <authorList>
            <person name="Akdeniz Z."/>
        </authorList>
    </citation>
    <scope>NUCLEOTIDE SEQUENCE [LARGE SCALE GENOMIC DNA]</scope>
</reference>
<organism evidence="1">
    <name type="scientific">Hexamita inflata</name>
    <dbReference type="NCBI Taxonomy" id="28002"/>
    <lineage>
        <taxon>Eukaryota</taxon>
        <taxon>Metamonada</taxon>
        <taxon>Diplomonadida</taxon>
        <taxon>Hexamitidae</taxon>
        <taxon>Hexamitinae</taxon>
        <taxon>Hexamita</taxon>
    </lineage>
</organism>
<dbReference type="Proteomes" id="UP001642409">
    <property type="component" value="Unassembled WGS sequence"/>
</dbReference>